<dbReference type="GO" id="GO:0046872">
    <property type="term" value="F:metal ion binding"/>
    <property type="evidence" value="ECO:0007669"/>
    <property type="project" value="UniProtKB-KW"/>
</dbReference>
<dbReference type="InterPro" id="IPR000907">
    <property type="entry name" value="LipOase"/>
</dbReference>
<dbReference type="GO" id="GO:0034440">
    <property type="term" value="P:lipid oxidation"/>
    <property type="evidence" value="ECO:0007669"/>
    <property type="project" value="InterPro"/>
</dbReference>
<evidence type="ECO:0000256" key="2">
    <source>
        <dbReference type="ARBA" id="ARBA00022964"/>
    </source>
</evidence>
<dbReference type="EMBL" id="JACGWJ010000021">
    <property type="protein sequence ID" value="KAL0335999.1"/>
    <property type="molecule type" value="Genomic_DNA"/>
</dbReference>
<dbReference type="GO" id="GO:0016702">
    <property type="term" value="F:oxidoreductase activity, acting on single donors with incorporation of molecular oxygen, incorporation of two atoms of oxygen"/>
    <property type="evidence" value="ECO:0007669"/>
    <property type="project" value="InterPro"/>
</dbReference>
<dbReference type="PROSITE" id="PS51393">
    <property type="entry name" value="LIPOXYGENASE_3"/>
    <property type="match status" value="1"/>
</dbReference>
<keyword evidence="3" id="KW-0560">Oxidoreductase</keyword>
<dbReference type="InterPro" id="IPR036226">
    <property type="entry name" value="LipOase_C_sf"/>
</dbReference>
<dbReference type="InterPro" id="IPR013819">
    <property type="entry name" value="LipOase_C"/>
</dbReference>
<keyword evidence="2" id="KW-0223">Dioxygenase</keyword>
<feature type="domain" description="Lipoxygenase" evidence="4">
    <location>
        <begin position="1"/>
        <end position="124"/>
    </location>
</feature>
<dbReference type="Pfam" id="PF00305">
    <property type="entry name" value="Lipoxygenase"/>
    <property type="match status" value="1"/>
</dbReference>
<proteinExistence type="predicted"/>
<reference evidence="5" key="2">
    <citation type="journal article" date="2024" name="Plant">
        <title>Genomic evolution and insights into agronomic trait innovations of Sesamum species.</title>
        <authorList>
            <person name="Miao H."/>
            <person name="Wang L."/>
            <person name="Qu L."/>
            <person name="Liu H."/>
            <person name="Sun Y."/>
            <person name="Le M."/>
            <person name="Wang Q."/>
            <person name="Wei S."/>
            <person name="Zheng Y."/>
            <person name="Lin W."/>
            <person name="Duan Y."/>
            <person name="Cao H."/>
            <person name="Xiong S."/>
            <person name="Wang X."/>
            <person name="Wei L."/>
            <person name="Li C."/>
            <person name="Ma Q."/>
            <person name="Ju M."/>
            <person name="Zhao R."/>
            <person name="Li G."/>
            <person name="Mu C."/>
            <person name="Tian Q."/>
            <person name="Mei H."/>
            <person name="Zhang T."/>
            <person name="Gao T."/>
            <person name="Zhang H."/>
        </authorList>
    </citation>
    <scope>NUCLEOTIDE SEQUENCE</scope>
    <source>
        <strain evidence="5">G02</strain>
    </source>
</reference>
<dbReference type="AlphaFoldDB" id="A0AAW2MWY9"/>
<dbReference type="PANTHER" id="PTHR11771">
    <property type="entry name" value="LIPOXYGENASE"/>
    <property type="match status" value="1"/>
</dbReference>
<comment type="caution">
    <text evidence="5">The sequence shown here is derived from an EMBL/GenBank/DDBJ whole genome shotgun (WGS) entry which is preliminary data.</text>
</comment>
<dbReference type="SUPFAM" id="SSF48484">
    <property type="entry name" value="Lipoxigenase"/>
    <property type="match status" value="1"/>
</dbReference>
<gene>
    <name evidence="5" type="ORF">Sradi_4811800</name>
</gene>
<dbReference type="Gene3D" id="1.20.245.10">
    <property type="entry name" value="Lipoxygenase-1, Domain 5"/>
    <property type="match status" value="1"/>
</dbReference>
<name>A0AAW2MWY9_SESRA</name>
<accession>A0AAW2MWY9</accession>
<protein>
    <submittedName>
        <fullName evidence="5">Lipoxygenase 6, chloroplastic</fullName>
    </submittedName>
</protein>
<reference evidence="5" key="1">
    <citation type="submission" date="2020-06" db="EMBL/GenBank/DDBJ databases">
        <authorList>
            <person name="Li T."/>
            <person name="Hu X."/>
            <person name="Zhang T."/>
            <person name="Song X."/>
            <person name="Zhang H."/>
            <person name="Dai N."/>
            <person name="Sheng W."/>
            <person name="Hou X."/>
            <person name="Wei L."/>
        </authorList>
    </citation>
    <scope>NUCLEOTIDE SEQUENCE</scope>
    <source>
        <strain evidence="5">G02</strain>
        <tissue evidence="5">Leaf</tissue>
    </source>
</reference>
<keyword evidence="1" id="KW-0479">Metal-binding</keyword>
<evidence type="ECO:0000259" key="4">
    <source>
        <dbReference type="PROSITE" id="PS51393"/>
    </source>
</evidence>
<evidence type="ECO:0000256" key="3">
    <source>
        <dbReference type="ARBA" id="ARBA00023002"/>
    </source>
</evidence>
<organism evidence="5">
    <name type="scientific">Sesamum radiatum</name>
    <name type="common">Black benniseed</name>
    <dbReference type="NCBI Taxonomy" id="300843"/>
    <lineage>
        <taxon>Eukaryota</taxon>
        <taxon>Viridiplantae</taxon>
        <taxon>Streptophyta</taxon>
        <taxon>Embryophyta</taxon>
        <taxon>Tracheophyta</taxon>
        <taxon>Spermatophyta</taxon>
        <taxon>Magnoliopsida</taxon>
        <taxon>eudicotyledons</taxon>
        <taxon>Gunneridae</taxon>
        <taxon>Pentapetalae</taxon>
        <taxon>asterids</taxon>
        <taxon>lamiids</taxon>
        <taxon>Lamiales</taxon>
        <taxon>Pedaliaceae</taxon>
        <taxon>Sesamum</taxon>
    </lineage>
</organism>
<evidence type="ECO:0000256" key="1">
    <source>
        <dbReference type="ARBA" id="ARBA00022723"/>
    </source>
</evidence>
<evidence type="ECO:0000313" key="5">
    <source>
        <dbReference type="EMBL" id="KAL0335999.1"/>
    </source>
</evidence>
<sequence length="124" mass="14010">MAVEDPTVPGGVKLVIEDYPYAADGLLIWAAIKELVESYVEHYYSEPNSISSDVELQAWWNEIKNKGHHDKRKEPWWPNLSTQDDLSDILTTMIWIASGQHAAINFGQYPLEGIHQTVLLSCGN</sequence>